<gene>
    <name evidence="2" type="ORF">ACFP3R_19725</name>
</gene>
<accession>A0ABW1P8G0</accession>
<dbReference type="RefSeq" id="WP_380637710.1">
    <property type="nucleotide sequence ID" value="NZ_JBHSQO010000019.1"/>
</dbReference>
<reference evidence="3" key="1">
    <citation type="journal article" date="2019" name="Int. J. Syst. Evol. Microbiol.">
        <title>The Global Catalogue of Microorganisms (GCM) 10K type strain sequencing project: providing services to taxonomists for standard genome sequencing and annotation.</title>
        <authorList>
            <consortium name="The Broad Institute Genomics Platform"/>
            <consortium name="The Broad Institute Genome Sequencing Center for Infectious Disease"/>
            <person name="Wu L."/>
            <person name="Ma J."/>
        </authorList>
    </citation>
    <scope>NUCLEOTIDE SEQUENCE [LARGE SCALE GENOMIC DNA]</scope>
    <source>
        <strain evidence="3">CGMCC 4.7246</strain>
    </source>
</reference>
<evidence type="ECO:0000313" key="2">
    <source>
        <dbReference type="EMBL" id="MFC6091511.1"/>
    </source>
</evidence>
<proteinExistence type="predicted"/>
<feature type="signal peptide" evidence="1">
    <location>
        <begin position="1"/>
        <end position="21"/>
    </location>
</feature>
<comment type="caution">
    <text evidence="2">The sequence shown here is derived from an EMBL/GenBank/DDBJ whole genome shotgun (WGS) entry which is preliminary data.</text>
</comment>
<organism evidence="2 3">
    <name type="scientific">Saccharothrix lopnurensis</name>
    <dbReference type="NCBI Taxonomy" id="1670621"/>
    <lineage>
        <taxon>Bacteria</taxon>
        <taxon>Bacillati</taxon>
        <taxon>Actinomycetota</taxon>
        <taxon>Actinomycetes</taxon>
        <taxon>Pseudonocardiales</taxon>
        <taxon>Pseudonocardiaceae</taxon>
        <taxon>Saccharothrix</taxon>
    </lineage>
</organism>
<keyword evidence="1" id="KW-0732">Signal</keyword>
<evidence type="ECO:0000313" key="3">
    <source>
        <dbReference type="Proteomes" id="UP001596220"/>
    </source>
</evidence>
<dbReference type="Pfam" id="PF01186">
    <property type="entry name" value="Lysyl_oxidase"/>
    <property type="match status" value="1"/>
</dbReference>
<keyword evidence="3" id="KW-1185">Reference proteome</keyword>
<feature type="chain" id="PRO_5046203483" evidence="1">
    <location>
        <begin position="22"/>
        <end position="421"/>
    </location>
</feature>
<dbReference type="Proteomes" id="UP001596220">
    <property type="component" value="Unassembled WGS sequence"/>
</dbReference>
<sequence length="421" mass="45645">MRGARLLAVVPVLLVTAAAPAVVLGPGVVVDSNRSESWRGRVALDDPRVRDVPECRPVGCDRVEVAVRLPERLRDRSGGVELAIRTVGATPDDSVGFAVYRGGSRVALADAQIGTSRSVWLPKTTARYTVYVFPNPFVPELASRLVRYEGRVENEDSRVDPVPRDLLPDLEALPQRFATFDTPPPFFGDEAEPGSSCFRSEVEEQGARRCLRFGQAMANTGDGPVDVRYGTPAGQRPHEVPGAQRVHRSDGTFTDVPSVGAMHYHPIHSHYHFADFSVSELWAVDAAGRPTGTAPAATGRKNGFCMADTELVWWDRKGNAPQTYPAPRCLDPEPNSPPGVDAFKNGISRGWADEYWWALPDQMIEVGDLTDGTYALVTRIDPANRLRELDEGDNCVRVPITLTGLATGTPTAALGSPAVPC</sequence>
<dbReference type="InterPro" id="IPR001695">
    <property type="entry name" value="Lysyl_oxidase"/>
</dbReference>
<name>A0ABW1P8G0_9PSEU</name>
<evidence type="ECO:0000256" key="1">
    <source>
        <dbReference type="SAM" id="SignalP"/>
    </source>
</evidence>
<dbReference type="EMBL" id="JBHSQO010000019">
    <property type="protein sequence ID" value="MFC6091511.1"/>
    <property type="molecule type" value="Genomic_DNA"/>
</dbReference>
<protein>
    <submittedName>
        <fullName evidence="2">Lysyl oxidase family protein</fullName>
    </submittedName>
</protein>